<accession>A0A163DFS1</accession>
<name>A0A163DFS1_PHYB8</name>
<protein>
    <recommendedName>
        <fullName evidence="3">DDE Tnp4 domain-containing protein</fullName>
    </recommendedName>
</protein>
<dbReference type="Proteomes" id="UP000077315">
    <property type="component" value="Unassembled WGS sequence"/>
</dbReference>
<evidence type="ECO:0000256" key="1">
    <source>
        <dbReference type="ARBA" id="ARBA00001968"/>
    </source>
</evidence>
<evidence type="ECO:0000313" key="5">
    <source>
        <dbReference type="Proteomes" id="UP000077315"/>
    </source>
</evidence>
<dbReference type="GeneID" id="29002123"/>
<dbReference type="AlphaFoldDB" id="A0A163DFS1"/>
<keyword evidence="2" id="KW-0479">Metal-binding</keyword>
<dbReference type="GO" id="GO:0046872">
    <property type="term" value="F:metal ion binding"/>
    <property type="evidence" value="ECO:0007669"/>
    <property type="project" value="UniProtKB-KW"/>
</dbReference>
<dbReference type="EMBL" id="KV440987">
    <property type="protein sequence ID" value="OAD70940.1"/>
    <property type="molecule type" value="Genomic_DNA"/>
</dbReference>
<reference evidence="5" key="1">
    <citation type="submission" date="2015-06" db="EMBL/GenBank/DDBJ databases">
        <title>Expansion of signal transduction pathways in fungi by whole-genome duplication.</title>
        <authorList>
            <consortium name="DOE Joint Genome Institute"/>
            <person name="Corrochano L.M."/>
            <person name="Kuo A."/>
            <person name="Marcet-Houben M."/>
            <person name="Polaino S."/>
            <person name="Salamov A."/>
            <person name="Villalobos J.M."/>
            <person name="Alvarez M.I."/>
            <person name="Avalos J."/>
            <person name="Benito E.P."/>
            <person name="Benoit I."/>
            <person name="Burger G."/>
            <person name="Camino L.P."/>
            <person name="Canovas D."/>
            <person name="Cerda-Olmedo E."/>
            <person name="Cheng J.-F."/>
            <person name="Dominguez A."/>
            <person name="Elias M."/>
            <person name="Eslava A.P."/>
            <person name="Glaser F."/>
            <person name="Grimwood J."/>
            <person name="Gutierrez G."/>
            <person name="Heitman J."/>
            <person name="Henrissat B."/>
            <person name="Iturriaga E.A."/>
            <person name="Lang B.F."/>
            <person name="Lavin J.L."/>
            <person name="Lee S."/>
            <person name="Li W."/>
            <person name="Lindquist E."/>
            <person name="Lopez-Garcia S."/>
            <person name="Luque E.M."/>
            <person name="Marcos A.T."/>
            <person name="Martin J."/>
            <person name="McCluskey K."/>
            <person name="Medina H.R."/>
            <person name="Miralles-Duran A."/>
            <person name="Miyazaki A."/>
            <person name="Munoz-Torres E."/>
            <person name="Oguiza J.A."/>
            <person name="Ohm R."/>
            <person name="Olmedo M."/>
            <person name="Orejas M."/>
            <person name="Ortiz-Castellanos L."/>
            <person name="Pisabarro A.G."/>
            <person name="Rodriguez-Romero J."/>
            <person name="Ruiz-Herrera J."/>
            <person name="Ruiz-Vazquez R."/>
            <person name="Sanz C."/>
            <person name="Schackwitz W."/>
            <person name="Schmutz J."/>
            <person name="Shahriari M."/>
            <person name="Shelest E."/>
            <person name="Silva-Franco F."/>
            <person name="Soanes D."/>
            <person name="Syed K."/>
            <person name="Tagua V.G."/>
            <person name="Talbot N.J."/>
            <person name="Thon M."/>
            <person name="De vries R.P."/>
            <person name="Wiebenga A."/>
            <person name="Yadav J.S."/>
            <person name="Braun E.L."/>
            <person name="Baker S."/>
            <person name="Garre V."/>
            <person name="Horwitz B."/>
            <person name="Torres-Martinez S."/>
            <person name="Idnurm A."/>
            <person name="Herrera-Estrella A."/>
            <person name="Gabaldon T."/>
            <person name="Grigoriev I.V."/>
        </authorList>
    </citation>
    <scope>NUCLEOTIDE SEQUENCE [LARGE SCALE GENOMIC DNA]</scope>
    <source>
        <strain evidence="5">NRRL 1555(-)</strain>
    </source>
</reference>
<comment type="cofactor">
    <cofactor evidence="1">
        <name>a divalent metal cation</name>
        <dbReference type="ChEBI" id="CHEBI:60240"/>
    </cofactor>
</comment>
<keyword evidence="5" id="KW-1185">Reference proteome</keyword>
<organism evidence="4 5">
    <name type="scientific">Phycomyces blakesleeanus (strain ATCC 8743b / DSM 1359 / FGSC 10004 / NBRC 33097 / NRRL 1555)</name>
    <dbReference type="NCBI Taxonomy" id="763407"/>
    <lineage>
        <taxon>Eukaryota</taxon>
        <taxon>Fungi</taxon>
        <taxon>Fungi incertae sedis</taxon>
        <taxon>Mucoromycota</taxon>
        <taxon>Mucoromycotina</taxon>
        <taxon>Mucoromycetes</taxon>
        <taxon>Mucorales</taxon>
        <taxon>Phycomycetaceae</taxon>
        <taxon>Phycomyces</taxon>
    </lineage>
</organism>
<proteinExistence type="predicted"/>
<dbReference type="InterPro" id="IPR027806">
    <property type="entry name" value="HARBI1_dom"/>
</dbReference>
<dbReference type="STRING" id="763407.A0A163DFS1"/>
<dbReference type="OrthoDB" id="2283980at2759"/>
<evidence type="ECO:0000256" key="2">
    <source>
        <dbReference type="ARBA" id="ARBA00022723"/>
    </source>
</evidence>
<feature type="domain" description="DDE Tnp4" evidence="3">
    <location>
        <begin position="152"/>
        <end position="253"/>
    </location>
</feature>
<dbReference type="InParanoid" id="A0A163DFS1"/>
<dbReference type="Pfam" id="PF13359">
    <property type="entry name" value="DDE_Tnp_4"/>
    <property type="match status" value="1"/>
</dbReference>
<evidence type="ECO:0000313" key="4">
    <source>
        <dbReference type="EMBL" id="OAD70940.1"/>
    </source>
</evidence>
<dbReference type="VEuPathDB" id="FungiDB:PHYBLDRAFT_63991"/>
<dbReference type="RefSeq" id="XP_018288980.1">
    <property type="nucleotide sequence ID" value="XM_018441217.1"/>
</dbReference>
<sequence length="276" mass="31845">MTSPAQRSRHRSVCKRLVLHKLSRKECISHFHFSFEDIQRITNALGMDETCNFPGIKIEQNLGLAILLNQYSFPRHLDDMAHYFGINAQNISRVCREMEDLLFEKMRWGMQFDICHFSPSNMERFSKAIFDKGAAFDNIVGFIDGTMQTYIYALKFQTIVTPDGITSSLLGPFIGSCHDYFINTISKIEDRLKKYLAPTSDPEKYYALYGDTAYMCSVHLYSPYLGAVLNDHDKFCNKSMSKVRVAVEWEFEELPLSLEDYISGLTRDKIEGEDIE</sequence>
<evidence type="ECO:0000259" key="3">
    <source>
        <dbReference type="Pfam" id="PF13359"/>
    </source>
</evidence>
<gene>
    <name evidence="4" type="ORF">PHYBLDRAFT_63991</name>
</gene>